<feature type="compositionally biased region" description="Basic and acidic residues" evidence="1">
    <location>
        <begin position="348"/>
        <end position="369"/>
    </location>
</feature>
<keyword evidence="5" id="KW-1185">Reference proteome</keyword>
<gene>
    <name evidence="4" type="ORF">AAD027_08495</name>
</gene>
<dbReference type="InterPro" id="IPR008900">
    <property type="entry name" value="Zot_N"/>
</dbReference>
<feature type="transmembrane region" description="Helical" evidence="2">
    <location>
        <begin position="185"/>
        <end position="205"/>
    </location>
</feature>
<keyword evidence="2" id="KW-0472">Membrane</keyword>
<keyword evidence="2" id="KW-0812">Transmembrane</keyword>
<sequence length="389" mass="43846">MIYWYTGQPGHGKTLHAIERLLEFKDQGRIVYACNVRGFDYAKTGVLEMTPEQFRDWPNFLPDGAVALVDEAYEHGMLPKRPPGSKVPHHVEQLAKHRHRGLDFVFVSQSPDKQCDQFVHDLIERHIHVRRRFGTKYVTLREFDRFEAHAEKATPLVIRRKTLPKRPMGTYQSTEMDTTEVRIPWYFWALGVAVPLALFLMWYTFGNMNKRLGGATPPAHAATLNAGPAPHGAAATGGVGTAEPVTPDEYEKRFTPLVASMPWSAPAYDRLAPPQEAPRIFCMSAKEGVVEGGDVVLDSCTCLTDQGTTYPLEFQQCAHIARHGQYEPYFKEGKFFSDGRSQVRHWQGELQDHEASRRYASASDRDVETSRQPSVQGVVISYTRAATGP</sequence>
<comment type="caution">
    <text evidence="4">The sequence shown here is derived from an EMBL/GenBank/DDBJ whole genome shotgun (WGS) entry which is preliminary data.</text>
</comment>
<keyword evidence="2" id="KW-1133">Transmembrane helix</keyword>
<dbReference type="Proteomes" id="UP001459204">
    <property type="component" value="Unassembled WGS sequence"/>
</dbReference>
<reference evidence="4 5" key="1">
    <citation type="submission" date="2024-04" db="EMBL/GenBank/DDBJ databases">
        <title>Draft genome sequence of Pseudoxanthomonas putridarboris WD12.</title>
        <authorList>
            <person name="Oh J."/>
        </authorList>
    </citation>
    <scope>NUCLEOTIDE SEQUENCE [LARGE SCALE GENOMIC DNA]</scope>
    <source>
        <strain evidence="4 5">WD12</strain>
    </source>
</reference>
<organism evidence="4 5">
    <name type="scientific">Pseudoxanthomonas putridarboris</name>
    <dbReference type="NCBI Taxonomy" id="752605"/>
    <lineage>
        <taxon>Bacteria</taxon>
        <taxon>Pseudomonadati</taxon>
        <taxon>Pseudomonadota</taxon>
        <taxon>Gammaproteobacteria</taxon>
        <taxon>Lysobacterales</taxon>
        <taxon>Lysobacteraceae</taxon>
        <taxon>Pseudoxanthomonas</taxon>
    </lineage>
</organism>
<evidence type="ECO:0000256" key="1">
    <source>
        <dbReference type="SAM" id="MobiDB-lite"/>
    </source>
</evidence>
<evidence type="ECO:0000313" key="5">
    <source>
        <dbReference type="Proteomes" id="UP001459204"/>
    </source>
</evidence>
<dbReference type="InterPro" id="IPR027417">
    <property type="entry name" value="P-loop_NTPase"/>
</dbReference>
<feature type="domain" description="Zona occludens toxin N-terminal" evidence="3">
    <location>
        <begin position="1"/>
        <end position="174"/>
    </location>
</feature>
<feature type="region of interest" description="Disordered" evidence="1">
    <location>
        <begin position="348"/>
        <end position="374"/>
    </location>
</feature>
<dbReference type="Gene3D" id="3.40.50.300">
    <property type="entry name" value="P-loop containing nucleotide triphosphate hydrolases"/>
    <property type="match status" value="1"/>
</dbReference>
<evidence type="ECO:0000259" key="3">
    <source>
        <dbReference type="Pfam" id="PF05707"/>
    </source>
</evidence>
<dbReference type="EMBL" id="JBBWWT010000003">
    <property type="protein sequence ID" value="MEL1264407.1"/>
    <property type="molecule type" value="Genomic_DNA"/>
</dbReference>
<accession>A0ABU9J1A5</accession>
<proteinExistence type="predicted"/>
<protein>
    <submittedName>
        <fullName evidence="4">Zonular occludens toxin domain-containing protein</fullName>
    </submittedName>
</protein>
<evidence type="ECO:0000256" key="2">
    <source>
        <dbReference type="SAM" id="Phobius"/>
    </source>
</evidence>
<dbReference type="RefSeq" id="WP_341725590.1">
    <property type="nucleotide sequence ID" value="NZ_JBBWWT010000003.1"/>
</dbReference>
<evidence type="ECO:0000313" key="4">
    <source>
        <dbReference type="EMBL" id="MEL1264407.1"/>
    </source>
</evidence>
<name>A0ABU9J1A5_9GAMM</name>
<dbReference type="Pfam" id="PF05707">
    <property type="entry name" value="Zot"/>
    <property type="match status" value="1"/>
</dbReference>